<dbReference type="InterPro" id="IPR045351">
    <property type="entry name" value="DUF6531"/>
</dbReference>
<dbReference type="InterPro" id="IPR001826">
    <property type="entry name" value="RHS"/>
</dbReference>
<dbReference type="InterPro" id="IPR049002">
    <property type="entry name" value="Stv"/>
</dbReference>
<evidence type="ECO:0000259" key="3">
    <source>
        <dbReference type="Pfam" id="PF03527"/>
    </source>
</evidence>
<evidence type="ECO:0000259" key="6">
    <source>
        <dbReference type="Pfam" id="PF21725"/>
    </source>
</evidence>
<feature type="domain" description="Teneurin-like YD-shell" evidence="7">
    <location>
        <begin position="658"/>
        <end position="847"/>
    </location>
</feature>
<evidence type="ECO:0000313" key="9">
    <source>
        <dbReference type="Proteomes" id="UP001620295"/>
    </source>
</evidence>
<comment type="caution">
    <text evidence="8">The sequence shown here is derived from an EMBL/GenBank/DDBJ whole genome shotgun (WGS) entry which is preliminary data.</text>
</comment>
<evidence type="ECO:0000259" key="4">
    <source>
        <dbReference type="Pfam" id="PF20148"/>
    </source>
</evidence>
<dbReference type="InterPro" id="IPR031325">
    <property type="entry name" value="RHS_repeat"/>
</dbReference>
<feature type="domain" description="Putative T7SS secretion signal" evidence="6">
    <location>
        <begin position="11"/>
        <end position="261"/>
    </location>
</feature>
<dbReference type="PANTHER" id="PTHR32305">
    <property type="match status" value="1"/>
</dbReference>
<dbReference type="Pfam" id="PF05593">
    <property type="entry name" value="RHS_repeat"/>
    <property type="match status" value="2"/>
</dbReference>
<dbReference type="EMBL" id="JBJDQH010000006">
    <property type="protein sequence ID" value="MFK4267186.1"/>
    <property type="molecule type" value="Genomic_DNA"/>
</dbReference>
<dbReference type="Pfam" id="PF03527">
    <property type="entry name" value="RHS"/>
    <property type="match status" value="1"/>
</dbReference>
<sequence length="1577" mass="172345">MGLGDFVPDGVKDWVEDRVEDVGEAVDDAGGWTGDRLDDVGWESGADWVRDKSDAAADALGADVDEMQLGESEDPKKLIHGSSSKLRSTAGHLTDFKTAFNNVGKGLQGLGSRSLRGKAADSFRESVSVEPRKWFTAADACEKASGALERFAGTVEWAQGQAEEAIRRYKKGKKASEHARSAHNDKVFAYNKAADAYNALPADKRDPSSLPDKPGAFHDPGAADIKAAQDVLQEARRQRNEAHGVAKTAVEAARDAAPKKPSYARQVGDGLAGLSLDTSHFLGGVVKGTAGLLNFVRSVNPMDLYNITHPAEYVTNLNSTAAGLLRMANDPRAALKGMWDAFQKDPSEGLGRLVPELIGTKGLGGAKAAVTAAERLPAGLAKAERPALQTLSKDGAAPHATPDLAKTADGTDPVDLASGRMYLPQRDVVLPGALPLVFVRRVESGYRAGRWFGPSWSSTADQRLEIGARGVVFVAEDGLLLSYPHPAPGVPTLPELGPRWPLERTVEGDYTLTDPDTGRTWYFTGPEGGGDGEALLAEIGDRNGHRLTFEYDTDGAPTGIVHSGGYHLKITTADGRITALHLAGAAPDGSDQELIRYAYTDGNLTEVINSSGLPLRFEYDAERRVIAWIDTNGRRYDYVYDNRDRCIAEGGTEGHISLHIDYGPVDERTGHRVTTVTTAEGDTTRYLVNDRCQVIAVTDAVGNTVRTRRDRYGRALSRTDALGRTTTFDYDAAGRLTSLTTPDGHQRTAAYNSLGLPVEVVQPDGATWHYAYDDRGNRTTATDPLDNTTHYTYDDHGHLTSTTNALGDTTHIRCDPAGLPVEITDPLGAATTYHRDAFGRPTTITDPLGATTRVEWTVEGKLSRRIAPDGAEQRWTYDGEGNLTVYRDASGGVTAYEYTHFDLLAARTDPDGTRLEFTHDTQLRLTEVTNPQGLTWSYTYDPVGRLLAETDFDGRTLTYDYDPAGQLISRTNPLGQTVSLERDASGRVVRKDADGQVTTFAYDLAGRLTEAAGPEVSAVFGRDRMGRVTTEMVNGQVLTRTYDALGRPVRRTTPSGAKSTFAYDAAGRRTTLTTCGHTLDFTYDAAGQETARQLGPNAALAQIWDPAGRLSEQTLTTGPEGGTLQHRAYTYRPDGHLTAIDDQLSGPRTFDLDDAGRVTTVRAQGWTETYAYDEAGNQTHATWPHEHPATADTTGPRTYTGTRITRAGRVRYEHDTAGRLTLRQRTRLSAKPDTWRYTWDAENHLTTLTTPDNTLWRYLYDPLGRRTAKQRLAPDGETALEQTDFTWDGPTLVEQTTTTPGLPHPVTLTWEHDGFRPLTQTQRTTDATTQREIDRRFFAIVTDLVGTPTELVDENGDIAWRTRTTLWGTTAEDRASTTPLRFPGQYHDPESGLHYNHHRYYDPETARYTTPDPLGLTPAPNPAAYVPNPHLFIDPLGLSPYDDFGDIDWFAPEADDAGQFASYWHVNGRPDNEMVFTGHGGIRAGDGTPVTVPEGTSVAMYSRHGEKIYHDEGTIIETRNPTPLEVYKPGEQLPDYSLFPPNGLDVTGRTVTQEVRLSKLLLPNMGRVHWSACRSVI</sequence>
<evidence type="ECO:0000256" key="1">
    <source>
        <dbReference type="ARBA" id="ARBA00022737"/>
    </source>
</evidence>
<keyword evidence="1" id="KW-0677">Repeat</keyword>
<keyword evidence="9" id="KW-1185">Reference proteome</keyword>
<dbReference type="InterPro" id="IPR056823">
    <property type="entry name" value="TEN-like_YD-shell"/>
</dbReference>
<dbReference type="Proteomes" id="UP001620295">
    <property type="component" value="Unassembled WGS sequence"/>
</dbReference>
<dbReference type="PANTHER" id="PTHR32305:SF15">
    <property type="entry name" value="PROTEIN RHSA-RELATED"/>
    <property type="match status" value="1"/>
</dbReference>
<accession>A0ABW8LMP0</accession>
<dbReference type="Pfam" id="PF25023">
    <property type="entry name" value="TEN_YD-shell"/>
    <property type="match status" value="2"/>
</dbReference>
<feature type="domain" description="DUF6531" evidence="4">
    <location>
        <begin position="412"/>
        <end position="483"/>
    </location>
</feature>
<feature type="domain" description="RHS protein conserved region" evidence="3">
    <location>
        <begin position="1340"/>
        <end position="1372"/>
    </location>
</feature>
<dbReference type="InterPro" id="IPR022385">
    <property type="entry name" value="Rhs_assc_core"/>
</dbReference>
<reference evidence="8 9" key="1">
    <citation type="submission" date="2024-11" db="EMBL/GenBank/DDBJ databases">
        <title>The Natural Products Discovery Center: Release of the First 8490 Sequenced Strains for Exploring Actinobacteria Biosynthetic Diversity.</title>
        <authorList>
            <person name="Kalkreuter E."/>
            <person name="Kautsar S.A."/>
            <person name="Yang D."/>
            <person name="Bader C.D."/>
            <person name="Teijaro C.N."/>
            <person name="Fluegel L."/>
            <person name="Davis C.M."/>
            <person name="Simpson J.R."/>
            <person name="Lauterbach L."/>
            <person name="Steele A.D."/>
            <person name="Gui C."/>
            <person name="Meng S."/>
            <person name="Li G."/>
            <person name="Viehrig K."/>
            <person name="Ye F."/>
            <person name="Su P."/>
            <person name="Kiefer A.F."/>
            <person name="Nichols A."/>
            <person name="Cepeda A.J."/>
            <person name="Yan W."/>
            <person name="Fan B."/>
            <person name="Jiang Y."/>
            <person name="Adhikari A."/>
            <person name="Zheng C.-J."/>
            <person name="Schuster L."/>
            <person name="Cowan T.M."/>
            <person name="Smanski M.J."/>
            <person name="Chevrette M.G."/>
            <person name="De Carvalho L.P.S."/>
            <person name="Shen B."/>
        </authorList>
    </citation>
    <scope>NUCLEOTIDE SEQUENCE [LARGE SCALE GENOMIC DNA]</scope>
    <source>
        <strain evidence="8 9">NPDC020863</strain>
    </source>
</reference>
<feature type="domain" description="Teneurin-like YD-shell" evidence="7">
    <location>
        <begin position="872"/>
        <end position="1006"/>
    </location>
</feature>
<evidence type="ECO:0000259" key="7">
    <source>
        <dbReference type="Pfam" id="PF25023"/>
    </source>
</evidence>
<feature type="region of interest" description="Disordered" evidence="2">
    <location>
        <begin position="201"/>
        <end position="221"/>
    </location>
</feature>
<dbReference type="Pfam" id="PF21527">
    <property type="entry name" value="Stv"/>
    <property type="match status" value="1"/>
</dbReference>
<dbReference type="NCBIfam" id="TIGR03696">
    <property type="entry name" value="Rhs_assc_core"/>
    <property type="match status" value="1"/>
</dbReference>
<dbReference type="NCBIfam" id="TIGR01643">
    <property type="entry name" value="YD_repeat_2x"/>
    <property type="match status" value="15"/>
</dbReference>
<dbReference type="Pfam" id="PF20148">
    <property type="entry name" value="DUF6531"/>
    <property type="match status" value="1"/>
</dbReference>
<dbReference type="InterPro" id="IPR006530">
    <property type="entry name" value="YD"/>
</dbReference>
<evidence type="ECO:0000259" key="5">
    <source>
        <dbReference type="Pfam" id="PF21527"/>
    </source>
</evidence>
<evidence type="ECO:0000313" key="8">
    <source>
        <dbReference type="EMBL" id="MFK4267186.1"/>
    </source>
</evidence>
<organism evidence="8 9">
    <name type="scientific">Streptomyces milbemycinicus</name>
    <dbReference type="NCBI Taxonomy" id="476552"/>
    <lineage>
        <taxon>Bacteria</taxon>
        <taxon>Bacillati</taxon>
        <taxon>Actinomycetota</taxon>
        <taxon>Actinomycetes</taxon>
        <taxon>Kitasatosporales</taxon>
        <taxon>Streptomycetaceae</taxon>
        <taxon>Streptomyces</taxon>
    </lineage>
</organism>
<proteinExistence type="predicted"/>
<feature type="region of interest" description="Disordered" evidence="2">
    <location>
        <begin position="390"/>
        <end position="411"/>
    </location>
</feature>
<dbReference type="RefSeq" id="WP_404746743.1">
    <property type="nucleotide sequence ID" value="NZ_JBJDQH010000006.1"/>
</dbReference>
<dbReference type="Pfam" id="PF21725">
    <property type="entry name" value="T7SS_signal"/>
    <property type="match status" value="1"/>
</dbReference>
<name>A0ABW8LMP0_9ACTN</name>
<evidence type="ECO:0000256" key="2">
    <source>
        <dbReference type="SAM" id="MobiDB-lite"/>
    </source>
</evidence>
<gene>
    <name evidence="8" type="ORF">ACI2L5_19930</name>
</gene>
<feature type="domain" description="Putative adhesin Stv" evidence="5">
    <location>
        <begin position="1473"/>
        <end position="1575"/>
    </location>
</feature>
<dbReference type="InterPro" id="IPR049082">
    <property type="entry name" value="T7SS_signal"/>
</dbReference>
<dbReference type="Gene3D" id="2.180.10.10">
    <property type="entry name" value="RHS repeat-associated core"/>
    <property type="match status" value="2"/>
</dbReference>
<protein>
    <submittedName>
        <fullName evidence="8">T7SS-secreted protein</fullName>
    </submittedName>
</protein>
<dbReference type="InterPro" id="IPR050708">
    <property type="entry name" value="T6SS_VgrG/RHS"/>
</dbReference>